<reference evidence="2" key="1">
    <citation type="submission" date="2023-01" db="EMBL/GenBank/DDBJ databases">
        <title>Sulfurovum sp. zt1-1 genome assembly.</title>
        <authorList>
            <person name="Wang J."/>
        </authorList>
    </citation>
    <scope>NUCLEOTIDE SEQUENCE</scope>
    <source>
        <strain evidence="2">Zt1-1</strain>
    </source>
</reference>
<keyword evidence="3" id="KW-1185">Reference proteome</keyword>
<accession>A0ABT7R147</accession>
<feature type="signal peptide" evidence="1">
    <location>
        <begin position="1"/>
        <end position="19"/>
    </location>
</feature>
<protein>
    <submittedName>
        <fullName evidence="2">Uncharacterized protein</fullName>
    </submittedName>
</protein>
<evidence type="ECO:0000313" key="3">
    <source>
        <dbReference type="Proteomes" id="UP001169069"/>
    </source>
</evidence>
<dbReference type="EMBL" id="JAQIBD010000004">
    <property type="protein sequence ID" value="MDM5272529.1"/>
    <property type="molecule type" value="Genomic_DNA"/>
</dbReference>
<comment type="caution">
    <text evidence="2">The sequence shown here is derived from an EMBL/GenBank/DDBJ whole genome shotgun (WGS) entry which is preliminary data.</text>
</comment>
<keyword evidence="1" id="KW-0732">Signal</keyword>
<dbReference type="RefSeq" id="WP_289414349.1">
    <property type="nucleotide sequence ID" value="NZ_JAQIBD010000004.1"/>
</dbReference>
<evidence type="ECO:0000256" key="1">
    <source>
        <dbReference type="SAM" id="SignalP"/>
    </source>
</evidence>
<gene>
    <name evidence="2" type="ORF">PGH07_10110</name>
</gene>
<dbReference type="Proteomes" id="UP001169069">
    <property type="component" value="Unassembled WGS sequence"/>
</dbReference>
<sequence length="70" mass="7617">MKYLVISFTVLVLTLSVTLATGNNEEEKCKSGESAYDKKISCKCDVDENNKSKNIPNKVSPKCGQGKCGE</sequence>
<feature type="chain" id="PRO_5047020656" evidence="1">
    <location>
        <begin position="20"/>
        <end position="70"/>
    </location>
</feature>
<organism evidence="2 3">
    <name type="scientific">Sulfurovum zhangzhouensis</name>
    <dbReference type="NCBI Taxonomy" id="3019067"/>
    <lineage>
        <taxon>Bacteria</taxon>
        <taxon>Pseudomonadati</taxon>
        <taxon>Campylobacterota</taxon>
        <taxon>Epsilonproteobacteria</taxon>
        <taxon>Campylobacterales</taxon>
        <taxon>Sulfurovaceae</taxon>
        <taxon>Sulfurovum</taxon>
    </lineage>
</organism>
<evidence type="ECO:0000313" key="2">
    <source>
        <dbReference type="EMBL" id="MDM5272529.1"/>
    </source>
</evidence>
<name>A0ABT7R147_9BACT</name>
<proteinExistence type="predicted"/>